<dbReference type="Pfam" id="PF22977">
    <property type="entry name" value="WHD"/>
    <property type="match status" value="1"/>
</dbReference>
<evidence type="ECO:0000259" key="4">
    <source>
        <dbReference type="SMART" id="SM00382"/>
    </source>
</evidence>
<dbReference type="Gene3D" id="3.40.50.300">
    <property type="entry name" value="P-loop containing nucleotide triphosphate hydrolases"/>
    <property type="match status" value="1"/>
</dbReference>
<keyword evidence="6" id="KW-1185">Reference proteome</keyword>
<dbReference type="PANTHER" id="PTHR23073">
    <property type="entry name" value="26S PROTEASOME REGULATORY SUBUNIT"/>
    <property type="match status" value="1"/>
</dbReference>
<dbReference type="Proteomes" id="UP000298656">
    <property type="component" value="Chromosome 1"/>
</dbReference>
<reference evidence="5 6" key="1">
    <citation type="submission" date="2019-05" db="EMBL/GenBank/DDBJ databases">
        <title>Burkholderia sp. DHOD12, isolated from subtropical forest soil.</title>
        <authorList>
            <person name="Gao Z.-H."/>
            <person name="Qiu L.-H."/>
        </authorList>
    </citation>
    <scope>NUCLEOTIDE SEQUENCE [LARGE SCALE GENOMIC DNA]</scope>
    <source>
        <strain evidence="5 6">DHOD12</strain>
    </source>
</reference>
<protein>
    <submittedName>
        <fullName evidence="5">ATP-binding protein</fullName>
    </submittedName>
</protein>
<dbReference type="AlphaFoldDB" id="A0A4P8ILL1"/>
<evidence type="ECO:0000313" key="5">
    <source>
        <dbReference type="EMBL" id="QCP49802.1"/>
    </source>
</evidence>
<evidence type="ECO:0000313" key="6">
    <source>
        <dbReference type="Proteomes" id="UP000298656"/>
    </source>
</evidence>
<dbReference type="GO" id="GO:0016887">
    <property type="term" value="F:ATP hydrolysis activity"/>
    <property type="evidence" value="ECO:0007669"/>
    <property type="project" value="InterPro"/>
</dbReference>
<dbReference type="EMBL" id="CP040077">
    <property type="protein sequence ID" value="QCP49802.1"/>
    <property type="molecule type" value="Genomic_DNA"/>
</dbReference>
<dbReference type="InterPro" id="IPR003593">
    <property type="entry name" value="AAA+_ATPase"/>
</dbReference>
<dbReference type="OrthoDB" id="9802352at2"/>
<organism evidence="5 6">
    <name type="scientific">Trinickia violacea</name>
    <dbReference type="NCBI Taxonomy" id="2571746"/>
    <lineage>
        <taxon>Bacteria</taxon>
        <taxon>Pseudomonadati</taxon>
        <taxon>Pseudomonadota</taxon>
        <taxon>Betaproteobacteria</taxon>
        <taxon>Burkholderiales</taxon>
        <taxon>Burkholderiaceae</taxon>
        <taxon>Trinickia</taxon>
    </lineage>
</organism>
<dbReference type="RefSeq" id="WP_137332626.1">
    <property type="nucleotide sequence ID" value="NZ_CP040077.1"/>
</dbReference>
<dbReference type="InterPro" id="IPR050221">
    <property type="entry name" value="26S_Proteasome_ATPase"/>
</dbReference>
<evidence type="ECO:0000256" key="2">
    <source>
        <dbReference type="ARBA" id="ARBA00022741"/>
    </source>
</evidence>
<dbReference type="InterPro" id="IPR027417">
    <property type="entry name" value="P-loop_NTPase"/>
</dbReference>
<dbReference type="SMART" id="SM00382">
    <property type="entry name" value="AAA"/>
    <property type="match status" value="1"/>
</dbReference>
<dbReference type="InterPro" id="IPR003959">
    <property type="entry name" value="ATPase_AAA_core"/>
</dbReference>
<sequence length="722" mass="80461">MTKFEHSLAHLLAEMEWVDLLIRALVARVRTEQTEDDQFRGLYLSEARVDALLAAPLGAPSWLAAGVGRDQALPSRLAPLREQIAARRQASVAAGVELRLERLRSLFGLSELDVGVLLISVAVGLDARYERLYAYLQDDVTKTRPSVDLVLNLLEVDPLRRFAARACFDADAPLRRYRLIEMFDDPSRPTSPLIGRFLKVDDRIVSFLLGSDQLDDRIAPYVRRMELGQALDSLVVEDGVRRGLQQLAVDARGTRRLVVHLQGRAGSGRRTIAKALALACGRPLVGADLERMQQGADFSTCLVLIDREARLAGAALYWSGFDALTSDEHRPLLAAFRQIVEKGPALAFVAGETAHFPVSPADDVRYVSVALPPLSGPQRLELWRRALSGRPFDIDAADLSGIATRFRFTPRQIDESAYTAMNLASWRAPGNARVAVQDLYDACRHHSNRTLATLARKITPRVGWDDIVLPPDRIVQLREICNHMKYRHQVFSEWGFERKLVSSKGLMALFAGPSGTGKTMAAEIIAGDLGLDLYKIDLSSVISKFIGETEKNLARIFDEAETANAVLFFDEADALFGKRSEVKDSHDRYANIEVGYLLQRIEEYEGIAILATNFRRNMDEAFVRRLQFTVDFALPGEADRYRMWQRILPEQTPRDPAIDLALLACRFDLTGGSIRNIALAAAFLAADEHDIVRMPHLIAATQREYRKMGKLVADGEFGTASE</sequence>
<gene>
    <name evidence="5" type="ORF">FAZ95_11830</name>
</gene>
<dbReference type="GO" id="GO:0005524">
    <property type="term" value="F:ATP binding"/>
    <property type="evidence" value="ECO:0007669"/>
    <property type="project" value="UniProtKB-KW"/>
</dbReference>
<proteinExistence type="inferred from homology"/>
<keyword evidence="2" id="KW-0547">Nucleotide-binding</keyword>
<dbReference type="CDD" id="cd19481">
    <property type="entry name" value="RecA-like_protease"/>
    <property type="match status" value="1"/>
</dbReference>
<accession>A0A4P8ILL1</accession>
<comment type="similarity">
    <text evidence="1">Belongs to the AAA ATPase family.</text>
</comment>
<dbReference type="InterPro" id="IPR054472">
    <property type="entry name" value="WHD"/>
</dbReference>
<dbReference type="Pfam" id="PF00004">
    <property type="entry name" value="AAA"/>
    <property type="match status" value="1"/>
</dbReference>
<evidence type="ECO:0000256" key="3">
    <source>
        <dbReference type="ARBA" id="ARBA00022840"/>
    </source>
</evidence>
<dbReference type="KEGG" id="tvl:FAZ95_11830"/>
<dbReference type="SUPFAM" id="SSF52540">
    <property type="entry name" value="P-loop containing nucleoside triphosphate hydrolases"/>
    <property type="match status" value="2"/>
</dbReference>
<feature type="domain" description="AAA+ ATPase" evidence="4">
    <location>
        <begin position="504"/>
        <end position="636"/>
    </location>
</feature>
<keyword evidence="3 5" id="KW-0067">ATP-binding</keyword>
<name>A0A4P8ILL1_9BURK</name>
<evidence type="ECO:0000256" key="1">
    <source>
        <dbReference type="ARBA" id="ARBA00006914"/>
    </source>
</evidence>